<dbReference type="SUPFAM" id="SSF55073">
    <property type="entry name" value="Nucleotide cyclase"/>
    <property type="match status" value="1"/>
</dbReference>
<dbReference type="InterPro" id="IPR000160">
    <property type="entry name" value="GGDEF_dom"/>
</dbReference>
<dbReference type="SMART" id="SM00052">
    <property type="entry name" value="EAL"/>
    <property type="match status" value="1"/>
</dbReference>
<dbReference type="InterPro" id="IPR052155">
    <property type="entry name" value="Biofilm_reg_signaling"/>
</dbReference>
<keyword evidence="1" id="KW-0812">Transmembrane</keyword>
<reference evidence="4 5" key="1">
    <citation type="submission" date="2022-11" db="EMBL/GenBank/DDBJ databases">
        <authorList>
            <person name="Siebert D."/>
            <person name="Busche T."/>
            <person name="Saydam E."/>
            <person name="Kalinowski J."/>
            <person name="Ruckert C."/>
            <person name="Blombach B."/>
        </authorList>
    </citation>
    <scope>NUCLEOTIDE SEQUENCE [LARGE SCALE GENOMIC DNA]</scope>
    <source>
        <strain evidence="4 5">DSM 1083</strain>
    </source>
</reference>
<dbReference type="Gene3D" id="3.30.70.270">
    <property type="match status" value="1"/>
</dbReference>
<dbReference type="SMART" id="SM00267">
    <property type="entry name" value="GGDEF"/>
    <property type="match status" value="1"/>
</dbReference>
<dbReference type="InterPro" id="IPR001633">
    <property type="entry name" value="EAL_dom"/>
</dbReference>
<dbReference type="InterPro" id="IPR035919">
    <property type="entry name" value="EAL_sf"/>
</dbReference>
<accession>A0ABY8BRR2</accession>
<dbReference type="InterPro" id="IPR043128">
    <property type="entry name" value="Rev_trsase/Diguanyl_cyclase"/>
</dbReference>
<dbReference type="Proteomes" id="UP001213907">
    <property type="component" value="Chromosome"/>
</dbReference>
<name>A0ABY8BRR2_AFICR</name>
<dbReference type="NCBIfam" id="TIGR00254">
    <property type="entry name" value="GGDEF"/>
    <property type="match status" value="1"/>
</dbReference>
<protein>
    <submittedName>
        <fullName evidence="4">EAL domain-containing protein</fullName>
    </submittedName>
</protein>
<evidence type="ECO:0000259" key="2">
    <source>
        <dbReference type="PROSITE" id="PS50883"/>
    </source>
</evidence>
<dbReference type="Pfam" id="PF00563">
    <property type="entry name" value="EAL"/>
    <property type="match status" value="1"/>
</dbReference>
<proteinExistence type="predicted"/>
<evidence type="ECO:0000313" key="5">
    <source>
        <dbReference type="Proteomes" id="UP001213907"/>
    </source>
</evidence>
<keyword evidence="1" id="KW-1133">Transmembrane helix</keyword>
<dbReference type="SUPFAM" id="SSF141868">
    <property type="entry name" value="EAL domain-like"/>
    <property type="match status" value="1"/>
</dbReference>
<sequence length="534" mass="58915">MTASTITRAKHFVMRHRRVFQDGAMLAGLVCLATVFAYHFDIFENPAGLSPQDHIIELDEALALLALLCIGLMIMCRRTLLAQRREMMRRVAAESRARELAHQDTLTGLPNRRQFQKELKEAIAAPPGADGTHALLLLDLNDFKRINDIYGHATGDEVLINVAARLQSAVRRGDLVVRFGGDEFAVLARQLSGPEEATNISLRIIREIEKPIPLDAVQHRIGVGIGIALFPHDTRDATEITRRADVALYRAKAEHKSAQRFHDSEMDARLLERDMIERELRAAVANGDIQPFYQPLIDLRTQRVAGFEALARWIHPTLGDVAPERFIPVAENCGLIEDLSYHLLRQATRAATSWPDDVVLAFNISLLQLSDKTLGLRILHILGESGLPTQRLEVELTESALVRDPEAAQITLGALRDAGVRIALDDFGTGYSSIYHLRNFKIDKIKIDRSFLRRVGEDSDASTFLGALLGLGHGLGLTVTAEGVEDAAQAAALAEQGCEQAQGFLYSDPMPVDATLAFIARQSGAEKARKASKL</sequence>
<feature type="domain" description="EAL" evidence="2">
    <location>
        <begin position="273"/>
        <end position="523"/>
    </location>
</feature>
<dbReference type="Gene3D" id="3.20.20.450">
    <property type="entry name" value="EAL domain"/>
    <property type="match status" value="1"/>
</dbReference>
<dbReference type="CDD" id="cd01949">
    <property type="entry name" value="GGDEF"/>
    <property type="match status" value="1"/>
</dbReference>
<feature type="domain" description="GGDEF" evidence="3">
    <location>
        <begin position="131"/>
        <end position="264"/>
    </location>
</feature>
<evidence type="ECO:0000256" key="1">
    <source>
        <dbReference type="SAM" id="Phobius"/>
    </source>
</evidence>
<evidence type="ECO:0000313" key="4">
    <source>
        <dbReference type="EMBL" id="WEF52653.1"/>
    </source>
</evidence>
<dbReference type="PROSITE" id="PS50883">
    <property type="entry name" value="EAL"/>
    <property type="match status" value="1"/>
</dbReference>
<evidence type="ECO:0000259" key="3">
    <source>
        <dbReference type="PROSITE" id="PS50887"/>
    </source>
</evidence>
<feature type="transmembrane region" description="Helical" evidence="1">
    <location>
        <begin position="61"/>
        <end position="80"/>
    </location>
</feature>
<dbReference type="PROSITE" id="PS50887">
    <property type="entry name" value="GGDEF"/>
    <property type="match status" value="1"/>
</dbReference>
<organism evidence="4 5">
    <name type="scientific">Afipia carboxydohydrogena</name>
    <name type="common">Pseudomonas carboxydohydrogena</name>
    <dbReference type="NCBI Taxonomy" id="290"/>
    <lineage>
        <taxon>Bacteria</taxon>
        <taxon>Pseudomonadati</taxon>
        <taxon>Pseudomonadota</taxon>
        <taxon>Alphaproteobacteria</taxon>
        <taxon>Hyphomicrobiales</taxon>
        <taxon>Nitrobacteraceae</taxon>
        <taxon>Afipia</taxon>
    </lineage>
</organism>
<dbReference type="RefSeq" id="WP_275248191.1">
    <property type="nucleotide sequence ID" value="NZ_BAABDX010000001.1"/>
</dbReference>
<dbReference type="Pfam" id="PF00990">
    <property type="entry name" value="GGDEF"/>
    <property type="match status" value="1"/>
</dbReference>
<keyword evidence="1" id="KW-0472">Membrane</keyword>
<dbReference type="CDD" id="cd01948">
    <property type="entry name" value="EAL"/>
    <property type="match status" value="1"/>
</dbReference>
<dbReference type="PANTHER" id="PTHR44757">
    <property type="entry name" value="DIGUANYLATE CYCLASE DGCP"/>
    <property type="match status" value="1"/>
</dbReference>
<gene>
    <name evidence="4" type="ORF">AFIC_001148</name>
</gene>
<keyword evidence="5" id="KW-1185">Reference proteome</keyword>
<dbReference type="InterPro" id="IPR029787">
    <property type="entry name" value="Nucleotide_cyclase"/>
</dbReference>
<dbReference type="EMBL" id="CP113162">
    <property type="protein sequence ID" value="WEF52653.1"/>
    <property type="molecule type" value="Genomic_DNA"/>
</dbReference>
<dbReference type="PANTHER" id="PTHR44757:SF2">
    <property type="entry name" value="BIOFILM ARCHITECTURE MAINTENANCE PROTEIN MBAA"/>
    <property type="match status" value="1"/>
</dbReference>